<feature type="binding site" evidence="12">
    <location>
        <position position="163"/>
    </location>
    <ligand>
        <name>Zn(2+)</name>
        <dbReference type="ChEBI" id="CHEBI:29105"/>
        <note>catalytic</note>
    </ligand>
</feature>
<feature type="binding site" evidence="12">
    <location>
        <position position="2837"/>
    </location>
    <ligand>
        <name>Zn(2+)</name>
        <dbReference type="ChEBI" id="CHEBI:29105"/>
        <note>catalytic</note>
    </ligand>
</feature>
<feature type="binding site" evidence="12">
    <location>
        <position position="2566"/>
    </location>
    <ligand>
        <name>Zn(2+)</name>
        <dbReference type="ChEBI" id="CHEBI:29105"/>
        <note>catalytic</note>
    </ligand>
</feature>
<feature type="binding site" evidence="12">
    <location>
        <position position="1508"/>
    </location>
    <ligand>
        <name>Zn(2+)</name>
        <dbReference type="ChEBI" id="CHEBI:29105"/>
        <note>catalytic</note>
    </ligand>
</feature>
<dbReference type="PRINTS" id="PR00480">
    <property type="entry name" value="ASTACIN"/>
</dbReference>
<feature type="binding site" evidence="12">
    <location>
        <position position="697"/>
    </location>
    <ligand>
        <name>Zn(2+)</name>
        <dbReference type="ChEBI" id="CHEBI:29105"/>
        <note>catalytic</note>
    </ligand>
</feature>
<comment type="caution">
    <text evidence="12">Lacks conserved residue(s) required for the propagation of feature annotation.</text>
</comment>
<keyword evidence="4 12" id="KW-0378">Hydrolase</keyword>
<keyword evidence="1 12" id="KW-0645">Protease</keyword>
<keyword evidence="3 13" id="KW-0732">Signal</keyword>
<feature type="active site" evidence="12">
    <location>
        <position position="1499"/>
    </location>
</feature>
<evidence type="ECO:0000256" key="5">
    <source>
        <dbReference type="ARBA" id="ARBA00022833"/>
    </source>
</evidence>
<feature type="binding site" evidence="12">
    <location>
        <position position="2833"/>
    </location>
    <ligand>
        <name>Zn(2+)</name>
        <dbReference type="ChEBI" id="CHEBI:29105"/>
        <note>catalytic</note>
    </ligand>
</feature>
<comment type="cofactor">
    <cofactor evidence="12 13">
        <name>Zn(2+)</name>
        <dbReference type="ChEBI" id="CHEBI:29105"/>
    </cofactor>
    <text evidence="12 13">Binds 1 zinc ion per subunit.</text>
</comment>
<feature type="binding site" evidence="12">
    <location>
        <position position="2032"/>
    </location>
    <ligand>
        <name>Zn(2+)</name>
        <dbReference type="ChEBI" id="CHEBI:29105"/>
        <note>catalytic</note>
    </ligand>
</feature>
<feature type="binding site" evidence="12">
    <location>
        <position position="974"/>
    </location>
    <ligand>
        <name>Zn(2+)</name>
        <dbReference type="ChEBI" id="CHEBI:29105"/>
        <note>catalytic</note>
    </ligand>
</feature>
<feature type="binding site" evidence="12">
    <location>
        <position position="2299"/>
    </location>
    <ligand>
        <name>Zn(2+)</name>
        <dbReference type="ChEBI" id="CHEBI:29105"/>
        <note>catalytic</note>
    </ligand>
</feature>
<reference evidence="16" key="1">
    <citation type="journal article" date="2023" name="Front. Mar. Sci.">
        <title>A new Merluccius polli reference genome to investigate the effects of global change in West African waters.</title>
        <authorList>
            <person name="Mateo J.L."/>
            <person name="Blanco-Fernandez C."/>
            <person name="Garcia-Vazquez E."/>
            <person name="Machado-Schiaffino G."/>
        </authorList>
    </citation>
    <scope>NUCLEOTIDE SEQUENCE</scope>
    <source>
        <strain evidence="16">C29</strain>
        <tissue evidence="16">Fin</tissue>
    </source>
</reference>
<feature type="active site" evidence="12">
    <location>
        <position position="965"/>
    </location>
</feature>
<evidence type="ECO:0000313" key="16">
    <source>
        <dbReference type="EMBL" id="KAK0155459.1"/>
    </source>
</evidence>
<feature type="domain" description="Peptidase M12A" evidence="15">
    <location>
        <begin position="1400"/>
        <end position="1608"/>
    </location>
</feature>
<dbReference type="EC" id="3.4.24.-" evidence="13"/>
<feature type="binding site" evidence="12">
    <location>
        <position position="1235"/>
    </location>
    <ligand>
        <name>Zn(2+)</name>
        <dbReference type="ChEBI" id="CHEBI:29105"/>
        <note>catalytic</note>
    </ligand>
</feature>
<evidence type="ECO:0000256" key="14">
    <source>
        <dbReference type="SAM" id="MobiDB-lite"/>
    </source>
</evidence>
<dbReference type="GO" id="GO:0004222">
    <property type="term" value="F:metalloendopeptidase activity"/>
    <property type="evidence" value="ECO:0007669"/>
    <property type="project" value="UniProtKB-UniRule"/>
</dbReference>
<feature type="binding site" evidence="12">
    <location>
        <position position="1498"/>
    </location>
    <ligand>
        <name>Zn(2+)</name>
        <dbReference type="ChEBI" id="CHEBI:29105"/>
        <note>catalytic</note>
    </ligand>
</feature>
<feature type="domain" description="Peptidase M12A" evidence="15">
    <location>
        <begin position="866"/>
        <end position="1074"/>
    </location>
</feature>
<dbReference type="PANTHER" id="PTHR10127">
    <property type="entry name" value="DISCOIDIN, CUB, EGF, LAMININ , AND ZINC METALLOPROTEASE DOMAIN CONTAINING"/>
    <property type="match status" value="1"/>
</dbReference>
<evidence type="ECO:0000256" key="10">
    <source>
        <dbReference type="ARBA" id="ARBA00023329"/>
    </source>
</evidence>
<feature type="active site" evidence="12">
    <location>
        <position position="1766"/>
    </location>
</feature>
<feature type="binding site" evidence="12">
    <location>
        <position position="1231"/>
    </location>
    <ligand>
        <name>Zn(2+)</name>
        <dbReference type="ChEBI" id="CHEBI:29105"/>
        <note>catalytic</note>
    </ligand>
</feature>
<dbReference type="InterPro" id="IPR006026">
    <property type="entry name" value="Peptidase_Metallo"/>
</dbReference>
<feature type="active site" evidence="12">
    <location>
        <position position="431"/>
    </location>
</feature>
<feature type="domain" description="Peptidase M12A" evidence="15">
    <location>
        <begin position="332"/>
        <end position="540"/>
    </location>
</feature>
<keyword evidence="6 12" id="KW-0482">Metalloprotease</keyword>
<comment type="subcellular location">
    <subcellularLocation>
        <location evidence="11">Zymogen granule</location>
    </subcellularLocation>
</comment>
<feature type="binding site" evidence="12">
    <location>
        <position position="440"/>
    </location>
    <ligand>
        <name>Zn(2+)</name>
        <dbReference type="ChEBI" id="CHEBI:29105"/>
        <note>catalytic</note>
    </ligand>
</feature>
<feature type="binding site" evidence="12">
    <location>
        <position position="2303"/>
    </location>
    <ligand>
        <name>Zn(2+)</name>
        <dbReference type="ChEBI" id="CHEBI:29105"/>
        <note>catalytic</note>
    </ligand>
</feature>
<feature type="signal peptide" evidence="13">
    <location>
        <begin position="1"/>
        <end position="17"/>
    </location>
</feature>
<feature type="binding site" evidence="12">
    <location>
        <position position="2042"/>
    </location>
    <ligand>
        <name>Zn(2+)</name>
        <dbReference type="ChEBI" id="CHEBI:29105"/>
        <note>catalytic</note>
    </ligand>
</feature>
<protein>
    <recommendedName>
        <fullName evidence="13">Metalloendopeptidase</fullName>
        <ecNumber evidence="13">3.4.24.-</ecNumber>
    </recommendedName>
</protein>
<proteinExistence type="predicted"/>
<gene>
    <name evidence="16" type="primary">hceb_1</name>
    <name evidence="16" type="ORF">N1851_002123</name>
</gene>
<evidence type="ECO:0000256" key="4">
    <source>
        <dbReference type="ARBA" id="ARBA00022801"/>
    </source>
</evidence>
<dbReference type="GO" id="GO:0008270">
    <property type="term" value="F:zinc ion binding"/>
    <property type="evidence" value="ECO:0007669"/>
    <property type="project" value="UniProtKB-UniRule"/>
</dbReference>
<keyword evidence="17" id="KW-1185">Reference proteome</keyword>
<evidence type="ECO:0000256" key="7">
    <source>
        <dbReference type="ARBA" id="ARBA00023145"/>
    </source>
</evidence>
<feature type="binding site" evidence="12">
    <location>
        <position position="2570"/>
    </location>
    <ligand>
        <name>Zn(2+)</name>
        <dbReference type="ChEBI" id="CHEBI:29105"/>
        <note>catalytic</note>
    </ligand>
</feature>
<evidence type="ECO:0000256" key="13">
    <source>
        <dbReference type="RuleBase" id="RU361183"/>
    </source>
</evidence>
<keyword evidence="7" id="KW-0865">Zymogen</keyword>
<keyword evidence="5 12" id="KW-0862">Zinc</keyword>
<evidence type="ECO:0000256" key="3">
    <source>
        <dbReference type="ARBA" id="ARBA00022729"/>
    </source>
</evidence>
<feature type="binding site" evidence="12">
    <location>
        <position position="1241"/>
    </location>
    <ligand>
        <name>Zn(2+)</name>
        <dbReference type="ChEBI" id="CHEBI:29105"/>
        <note>catalytic</note>
    </ligand>
</feature>
<evidence type="ECO:0000313" key="17">
    <source>
        <dbReference type="Proteomes" id="UP001174136"/>
    </source>
</evidence>
<evidence type="ECO:0000256" key="6">
    <source>
        <dbReference type="ARBA" id="ARBA00023049"/>
    </source>
</evidence>
<evidence type="ECO:0000256" key="2">
    <source>
        <dbReference type="ARBA" id="ARBA00022723"/>
    </source>
</evidence>
<feature type="binding site" evidence="12">
    <location>
        <position position="173"/>
    </location>
    <ligand>
        <name>Zn(2+)</name>
        <dbReference type="ChEBI" id="CHEBI:29105"/>
        <note>catalytic</note>
    </ligand>
</feature>
<dbReference type="SUPFAM" id="SSF55486">
    <property type="entry name" value="Metalloproteases ('zincins'), catalytic domain"/>
    <property type="match status" value="11"/>
</dbReference>
<dbReference type="Proteomes" id="UP001174136">
    <property type="component" value="Unassembled WGS sequence"/>
</dbReference>
<feature type="domain" description="Peptidase M12A" evidence="15">
    <location>
        <begin position="1133"/>
        <end position="1341"/>
    </location>
</feature>
<feature type="active site" evidence="12">
    <location>
        <position position="2300"/>
    </location>
</feature>
<dbReference type="Gene3D" id="3.40.390.10">
    <property type="entry name" value="Collagenase (Catalytic Domain)"/>
    <property type="match status" value="12"/>
</dbReference>
<evidence type="ECO:0000256" key="8">
    <source>
        <dbReference type="ARBA" id="ARBA00023157"/>
    </source>
</evidence>
<evidence type="ECO:0000256" key="1">
    <source>
        <dbReference type="ARBA" id="ARBA00022670"/>
    </source>
</evidence>
<dbReference type="PANTHER" id="PTHR10127:SF839">
    <property type="entry name" value="HATCHING ENZYME 1.2-RELATED"/>
    <property type="match status" value="1"/>
</dbReference>
<feature type="binding site" evidence="12">
    <location>
        <position position="2309"/>
    </location>
    <ligand>
        <name>Zn(2+)</name>
        <dbReference type="ChEBI" id="CHEBI:29105"/>
        <note>catalytic</note>
    </ligand>
</feature>
<feature type="binding site" evidence="12">
    <location>
        <position position="1765"/>
    </location>
    <ligand>
        <name>Zn(2+)</name>
        <dbReference type="ChEBI" id="CHEBI:29105"/>
        <note>catalytic</note>
    </ligand>
</feature>
<feature type="chain" id="PRO_5041482932" description="Metalloendopeptidase" evidence="13">
    <location>
        <begin position="18"/>
        <end position="3169"/>
    </location>
</feature>
<feature type="active site" evidence="12">
    <location>
        <position position="2033"/>
    </location>
</feature>
<feature type="binding site" evidence="12">
    <location>
        <position position="2036"/>
    </location>
    <ligand>
        <name>Zn(2+)</name>
        <dbReference type="ChEBI" id="CHEBI:29105"/>
        <note>catalytic</note>
    </ligand>
</feature>
<feature type="binding site" evidence="12">
    <location>
        <position position="1502"/>
    </location>
    <ligand>
        <name>Zn(2+)</name>
        <dbReference type="ChEBI" id="CHEBI:29105"/>
        <note>catalytic</note>
    </ligand>
</feature>
<feature type="binding site" evidence="12">
    <location>
        <position position="968"/>
    </location>
    <ligand>
        <name>Zn(2+)</name>
        <dbReference type="ChEBI" id="CHEBI:29105"/>
        <note>catalytic</note>
    </ligand>
</feature>
<dbReference type="FunFam" id="3.40.390.10:FF:000040">
    <property type="entry name" value="Metalloendopeptidase"/>
    <property type="match status" value="11"/>
</dbReference>
<feature type="domain" description="Peptidase M12A" evidence="15">
    <location>
        <begin position="2201"/>
        <end position="2409"/>
    </location>
</feature>
<feature type="domain" description="Peptidase M12A" evidence="15">
    <location>
        <begin position="2735"/>
        <end position="2948"/>
    </location>
</feature>
<feature type="domain" description="Peptidase M12A" evidence="15">
    <location>
        <begin position="599"/>
        <end position="807"/>
    </location>
</feature>
<feature type="region of interest" description="Disordered" evidence="14">
    <location>
        <begin position="2920"/>
        <end position="2970"/>
    </location>
</feature>
<feature type="domain" description="Peptidase M12A" evidence="15">
    <location>
        <begin position="1667"/>
        <end position="1875"/>
    </location>
</feature>
<feature type="active site" evidence="12">
    <location>
        <position position="1232"/>
    </location>
</feature>
<dbReference type="GO" id="GO:0006508">
    <property type="term" value="P:proteolysis"/>
    <property type="evidence" value="ECO:0007669"/>
    <property type="project" value="UniProtKB-KW"/>
</dbReference>
<feature type="active site" evidence="12">
    <location>
        <position position="2834"/>
    </location>
</feature>
<dbReference type="SMART" id="SM00235">
    <property type="entry name" value="ZnMc"/>
    <property type="match status" value="11"/>
</dbReference>
<dbReference type="GO" id="GO:0042588">
    <property type="term" value="C:zymogen granule"/>
    <property type="evidence" value="ECO:0007669"/>
    <property type="project" value="UniProtKB-SubCell"/>
</dbReference>
<evidence type="ECO:0000256" key="9">
    <source>
        <dbReference type="ARBA" id="ARBA00023180"/>
    </source>
</evidence>
<dbReference type="PROSITE" id="PS51864">
    <property type="entry name" value="ASTACIN"/>
    <property type="match status" value="11"/>
</dbReference>
<feature type="binding site" evidence="12">
    <location>
        <position position="2843"/>
    </location>
    <ligand>
        <name>Zn(2+)</name>
        <dbReference type="ChEBI" id="CHEBI:29105"/>
        <note>catalytic</note>
    </ligand>
</feature>
<dbReference type="InterPro" id="IPR024079">
    <property type="entry name" value="MetalloPept_cat_dom_sf"/>
</dbReference>
<dbReference type="EMBL" id="JAOPHQ010000285">
    <property type="protein sequence ID" value="KAK0155459.1"/>
    <property type="molecule type" value="Genomic_DNA"/>
</dbReference>
<feature type="domain" description="Peptidase M12A" evidence="15">
    <location>
        <begin position="65"/>
        <end position="273"/>
    </location>
</feature>
<evidence type="ECO:0000259" key="15">
    <source>
        <dbReference type="PROSITE" id="PS51864"/>
    </source>
</evidence>
<name>A0AA47NAV1_MERPO</name>
<feature type="binding site" evidence="12">
    <location>
        <position position="434"/>
    </location>
    <ligand>
        <name>Zn(2+)</name>
        <dbReference type="ChEBI" id="CHEBI:29105"/>
        <note>catalytic</note>
    </ligand>
</feature>
<feature type="domain" description="Peptidase M12A" evidence="15">
    <location>
        <begin position="2468"/>
        <end position="2676"/>
    </location>
</feature>
<dbReference type="InterPro" id="IPR001506">
    <property type="entry name" value="Peptidase_M12A"/>
</dbReference>
<feature type="binding site" evidence="12">
    <location>
        <position position="167"/>
    </location>
    <ligand>
        <name>Zn(2+)</name>
        <dbReference type="ChEBI" id="CHEBI:29105"/>
        <note>catalytic</note>
    </ligand>
</feature>
<feature type="binding site" evidence="12">
    <location>
        <position position="2576"/>
    </location>
    <ligand>
        <name>Zn(2+)</name>
        <dbReference type="ChEBI" id="CHEBI:29105"/>
        <note>catalytic</note>
    </ligand>
</feature>
<feature type="binding site" evidence="12">
    <location>
        <position position="430"/>
    </location>
    <ligand>
        <name>Zn(2+)</name>
        <dbReference type="ChEBI" id="CHEBI:29105"/>
        <note>catalytic</note>
    </ligand>
</feature>
<comment type="caution">
    <text evidence="16">The sequence shown here is derived from an EMBL/GenBank/DDBJ whole genome shotgun (WGS) entry which is preliminary data.</text>
</comment>
<feature type="binding site" evidence="12">
    <location>
        <position position="701"/>
    </location>
    <ligand>
        <name>Zn(2+)</name>
        <dbReference type="ChEBI" id="CHEBI:29105"/>
        <note>catalytic</note>
    </ligand>
</feature>
<feature type="active site" evidence="12">
    <location>
        <position position="2567"/>
    </location>
</feature>
<sequence>MKTSLSLLLLLLGLSQAQPLVEEENVDDVEEDNEDMDISTRILTTNNGSSEMLLEGDLVLPTTRNAMMCWSNNCLWRKSSNGHVTIPYTVSRAFSSWDKKKIQNAMQSFHQRTCVRFVPRQNQYDYISFENKEGCYSALGKTGGRQVLSLNKQGCMYHGIIQHEINHALGFQHEQTRSDRDRYVRINWENIEPRMAYNFHRQNTNNLNTPYDYSSIMHYGRTAFSIQYGRDSITPIPNARVQIGQRNGIPPEKLHCQSPATIRQTQKMKTSLSLLLLLLGLSQAQPLVEEENVDDVEEDNEDMDISTRILTTNNGSSEMLLEGDLVLPTTRNAMMCWSNNCLWRKSSNGHVTIPYTVSRAFSSWDKKKIQNAMQSFHQRTCVRFVPRRNQYDYISFENKEGCYSALGKTGGRQVLSLNKQGCMYHGIIQHEINHALGFQHEQTRSDRDRYVRINWENIEPRMAYNFHRQNTNNLNTPYDYSSIMHYGRTAFSIQYGRDSITPIPNARVQIGQRNGIPPEKLQCQSPATIRQTQKMKTSLSLLLLLLGLSQAQPLVEEGSADDVEEDNEDMDISTRILTANNGSSEMLLEGDLVLPTTRNAMMCWSNNCLWRKSSNGHVTIPYTVSRAFSSWDKKKIQNAMQSFHQRTCVRFVPRQNQYDYISFENKEGCYSALGKTGGRQVLSLNKQGCMYHGIIQHEINHALGFQHEQTRSDRDRYVRINWENIEPRMAYNFHRQNTNNLNTPYDYSSIMHYGRTAFSIQYGRDSITPIPNARVQIGQRNGIPPEKLQCQSPATIRQTQKMKTSLSLLLLLLGLSQAQPLVEEGSADDVEEDNEDMDISTRILTANNGSSEMLLEGDLVLPTTRNAMMCWSNNCLWRKSSNGHVTIPYTVSRAFSSWDKKKIQNAMQSFHQRTCVRFVPRQNQYDYISFENKEGCYSALGKTGGRQVLSLNKQGCMYHGIIQHEINHALGFQHEQTRSDRDRYVRINWENIEPRMAYNFHRQNTNNLNTPYDYSSIMHYGRTAFSIQYGRDSITPIPNARVQIGQRNGIPPEKLQCQSPATIRQTQKMKTSLSLLLLLLGLSQAQPLVEEGSADDVEEDNEDMDISTRILTANNGSSEMLLEGDLVLPTTRNAMMCWSNNCLWRKSSNGHVTIPYTVSRAFSSWDKKKIQNAMQSFHQRTCVRFVPRQNQYDYISFENKEGCYSALGKTGGRQVLSLNKQGCMYHGIIQHEINHALGFQHEQTRSDRDRYVRINWENIEPRMAYNFHRQNTNNLNTPYDYSSIMHYGRTAFSIQYGRESITPIPNARVQIGQRNGIPPEKLHCQSPATIRQTQKMKTSLSLLLLLLGLSQAQPLVEEENVDDVEEDNEDMDISTRILTTNNGSSEMLLEGDLVLPTTRNAMMCWSNNCLWRKSSNGHVTIPYTVSRAFSSWDKKKIQNAMQSFHQRTCVRFVPRRNQYDYISFENKEGCYSALGKTGGRQVLSLNKQGCMYHGIIQHEINHALGFQHEQTRSDRDRYVRINWENIEPRMAYNFHRQNTNNLNTPYDYSSIMHYGRTAFSIQYGRDSITPIPNARVQIGQRNGIPPEKLHCQSPATIRQTQKMKTSLSLLLLLLGLSQAQPLVEEENVDDVEEDNEDMDISTRILTTNNGSSEMLLEGDLVLPTTRNAMMCWSNNCLWRKSSNGHVTIPYTVSRAFSSWDKKKIQNAMQSFHQRTCVRFVPRRNQYDYISFENKEGCYSALGKTGGRQVLSLNKQGCMYHGIIQHEINHALGFQHEQTRSDRDRYVRINWENIEPRMAYNFHRQNTNNLNTPYDYSSIMHYGRTAFSIQYGRDSITPIPNARVQIGQRNGIPPEKLQCQSPATIRQTQKMKTSLSLLLLLLGLSQAQPLVEEGSADDVEEDNEDMDISTRILTANNGSSEMLLEGDLVLPTTRNAMMCWSNNCLWRKSSNGHVTIPYTVSRAFSSWDKKKIQNAMQSFHQRTCVRFVPRQNQYDYISFENKEGCYSALGKTGGRQVLSLNKQGCMYHGIIQHEINHALGFQHEQTRSDRDRYVRINWENIEPRMAYNFHRQNTNNLNTPYDYSSIMHYGRTAFSIQHGRESITPIPNARVQIGQRNGIPPEKLQCQSPATIRQTQKMKTSLSLLLLLLGLSQAQPLVEEGSADDVEEDNEDMDISTRILTANNGSSEMLLEGDLVLPTTRNAMMCWSNNCLWRKSSNGHVTIPYTVSRAFSSWDKKKIQNAMQSFHQRTCVRFVPRQNQYDYISFENKEGCYSALGKTGGRQVLSLNKQGCMYHGIIQHEINHALGFQHEQTRSDRDLYVRINWENIEPRMAYNFHRQNTNNLNTPYDYSSIMHYGRTAFSIQHGRESITPIPNARVQIGQRNGIPPEKLHCQSPATIRQTQKMKTSLSLLLLLLGLSQAQPLVEEENVDDVEEDNEDMDISTRILTANNGSSEMLLEGDLVLPTTRNAMMCWSNNCLWRKSSNGHVTIPYTVSRAFSSWDKKKIQNAMQSFHQRTCVRFVPRRNQYDYISFENKEGCYSALGKTGGRQVLSLNKQGCMYHGIIQHEINHALGFQHEQTRSDRDRYVRINWENIEPRMAYNFHRQNTNNLNTPYDYSSIMHYGRTAFSIQYGRDSITPIPNARVQIGQRNGIPPEKLQCQSPATIRQTQKMKTSLSLLLLLLGLSQAQPLVEEGSADDVEEDNEDMDISTRILTANNGSSEMLLEGDLVLPTTRNAMMCWSNNCLWRKSSNGHVTIPYTVSRAFSSWDKKKIQNAMQSFHQRTCVRFVPRQNQYDYISFENKEGCYSALGKTGGRQVLSLNKQGCMYHGIIQHEINHALGFQHEQTRSDRDRYVRINWENIEPRMAYNFHRQNTNNLNTPYDYSSIMHYGRTAFSIQHGRESITPIPNARVQIGQRNGITSREAPLPEPSNHPTDPEDDDLSQPSSCSAGPLPGSTSGGGRNVDDVNADNEELDISTRILTTNNGSSEMLLEGDLVLPTTRNAMKCWKQQLLWRKSSNGHVTIPYTVSRAFSLGIRKRFRTPCRSFPPGTCVRFVPPPKISMTTSVLRTKRDATPLWARQEAGRYSLSTNRGCMYHGNHPTRDQTTLWASSTSRPGVTADRYVRIHWENMSPRMAYNFHRQKTNNLNTPTTTPPSCTTADSLLHPIWQR</sequence>
<keyword evidence="8" id="KW-1015">Disulfide bond</keyword>
<keyword evidence="2 12" id="KW-0479">Metal-binding</keyword>
<feature type="binding site" evidence="12">
    <location>
        <position position="1769"/>
    </location>
    <ligand>
        <name>Zn(2+)</name>
        <dbReference type="ChEBI" id="CHEBI:29105"/>
        <note>catalytic</note>
    </ligand>
</feature>
<feature type="active site" evidence="12">
    <location>
        <position position="164"/>
    </location>
</feature>
<feature type="domain" description="Peptidase M12A" evidence="15">
    <location>
        <begin position="1934"/>
        <end position="2142"/>
    </location>
</feature>
<keyword evidence="10" id="KW-0968">Cytoplasmic vesicle</keyword>
<feature type="binding site" evidence="12">
    <location>
        <position position="707"/>
    </location>
    <ligand>
        <name>Zn(2+)</name>
        <dbReference type="ChEBI" id="CHEBI:29105"/>
        <note>catalytic</note>
    </ligand>
</feature>
<organism evidence="16 17">
    <name type="scientific">Merluccius polli</name>
    <name type="common">Benguela hake</name>
    <name type="synonym">Merluccius cadenati</name>
    <dbReference type="NCBI Taxonomy" id="89951"/>
    <lineage>
        <taxon>Eukaryota</taxon>
        <taxon>Metazoa</taxon>
        <taxon>Chordata</taxon>
        <taxon>Craniata</taxon>
        <taxon>Vertebrata</taxon>
        <taxon>Euteleostomi</taxon>
        <taxon>Actinopterygii</taxon>
        <taxon>Neopterygii</taxon>
        <taxon>Teleostei</taxon>
        <taxon>Neoteleostei</taxon>
        <taxon>Acanthomorphata</taxon>
        <taxon>Zeiogadaria</taxon>
        <taxon>Gadariae</taxon>
        <taxon>Gadiformes</taxon>
        <taxon>Gadoidei</taxon>
        <taxon>Merlucciidae</taxon>
        <taxon>Merluccius</taxon>
    </lineage>
</organism>
<feature type="active site" evidence="12">
    <location>
        <position position="698"/>
    </location>
</feature>
<accession>A0AA47NAV1</accession>
<evidence type="ECO:0000256" key="11">
    <source>
        <dbReference type="ARBA" id="ARBA00024324"/>
    </source>
</evidence>
<dbReference type="Pfam" id="PF01400">
    <property type="entry name" value="Astacin"/>
    <property type="match status" value="11"/>
</dbReference>
<evidence type="ECO:0000256" key="12">
    <source>
        <dbReference type="PROSITE-ProRule" id="PRU01211"/>
    </source>
</evidence>
<keyword evidence="9" id="KW-0325">Glycoprotein</keyword>
<feature type="binding site" evidence="12">
    <location>
        <position position="964"/>
    </location>
    <ligand>
        <name>Zn(2+)</name>
        <dbReference type="ChEBI" id="CHEBI:29105"/>
        <note>catalytic</note>
    </ligand>
</feature>
<feature type="binding site" evidence="12">
    <location>
        <position position="1775"/>
    </location>
    <ligand>
        <name>Zn(2+)</name>
        <dbReference type="ChEBI" id="CHEBI:29105"/>
        <note>catalytic</note>
    </ligand>
</feature>